<accession>A0A8H7ZUL3</accession>
<keyword evidence="6" id="KW-1185">Reference proteome</keyword>
<dbReference type="Proteomes" id="UP000673691">
    <property type="component" value="Unassembled WGS sequence"/>
</dbReference>
<dbReference type="GO" id="GO:0036064">
    <property type="term" value="C:ciliary basal body"/>
    <property type="evidence" value="ECO:0007669"/>
    <property type="project" value="InterPro"/>
</dbReference>
<dbReference type="AlphaFoldDB" id="A0A8H7ZUL3"/>
<dbReference type="PANTHER" id="PTHR14881:SF4">
    <property type="entry name" value="LISH DOMAIN-CONTAINING PROTEIN ARMC9"/>
    <property type="match status" value="1"/>
</dbReference>
<keyword evidence="3" id="KW-0966">Cell projection</keyword>
<dbReference type="OrthoDB" id="193023at2759"/>
<dbReference type="InterPro" id="IPR016024">
    <property type="entry name" value="ARM-type_fold"/>
</dbReference>
<protein>
    <recommendedName>
        <fullName evidence="4">LisH domain-containing protein</fullName>
    </recommendedName>
</protein>
<organism evidence="5 6">
    <name type="scientific">Olpidium bornovanus</name>
    <dbReference type="NCBI Taxonomy" id="278681"/>
    <lineage>
        <taxon>Eukaryota</taxon>
        <taxon>Fungi</taxon>
        <taxon>Fungi incertae sedis</taxon>
        <taxon>Olpidiomycota</taxon>
        <taxon>Olpidiomycotina</taxon>
        <taxon>Olpidiomycetes</taxon>
        <taxon>Olpidiales</taxon>
        <taxon>Olpidiaceae</taxon>
        <taxon>Olpidium</taxon>
    </lineage>
</organism>
<dbReference type="SUPFAM" id="SSF48371">
    <property type="entry name" value="ARM repeat"/>
    <property type="match status" value="1"/>
</dbReference>
<comment type="caution">
    <text evidence="5">The sequence shown here is derived from an EMBL/GenBank/DDBJ whole genome shotgun (WGS) entry which is preliminary data.</text>
</comment>
<keyword evidence="2" id="KW-0970">Cilium biogenesis/degradation</keyword>
<dbReference type="GO" id="GO:0005814">
    <property type="term" value="C:centriole"/>
    <property type="evidence" value="ECO:0007669"/>
    <property type="project" value="TreeGrafter"/>
</dbReference>
<gene>
    <name evidence="5" type="ORF">BJ554DRAFT_8075</name>
</gene>
<proteinExistence type="predicted"/>
<comment type="subcellular location">
    <subcellularLocation>
        <location evidence="1">Cytoplasm</location>
        <location evidence="1">Cytoskeleton</location>
        <location evidence="1">Cilium basal body</location>
    </subcellularLocation>
</comment>
<dbReference type="InterPro" id="IPR048959">
    <property type="entry name" value="ARMC9_ARM_dom"/>
</dbReference>
<evidence type="ECO:0000256" key="1">
    <source>
        <dbReference type="ARBA" id="ARBA00004120"/>
    </source>
</evidence>
<evidence type="ECO:0000256" key="3">
    <source>
        <dbReference type="ARBA" id="ARBA00023273"/>
    </source>
</evidence>
<dbReference type="Gene3D" id="1.25.10.10">
    <property type="entry name" value="Leucine-rich Repeat Variant"/>
    <property type="match status" value="1"/>
</dbReference>
<reference evidence="5 6" key="1">
    <citation type="journal article" name="Sci. Rep.">
        <title>Genome-scale phylogenetic analyses confirm Olpidium as the closest living zoosporic fungus to the non-flagellated, terrestrial fungi.</title>
        <authorList>
            <person name="Chang Y."/>
            <person name="Rochon D."/>
            <person name="Sekimoto S."/>
            <person name="Wang Y."/>
            <person name="Chovatia M."/>
            <person name="Sandor L."/>
            <person name="Salamov A."/>
            <person name="Grigoriev I.V."/>
            <person name="Stajich J.E."/>
            <person name="Spatafora J.W."/>
        </authorList>
    </citation>
    <scope>NUCLEOTIDE SEQUENCE [LARGE SCALE GENOMIC DNA]</scope>
    <source>
        <strain evidence="5">S191</strain>
    </source>
</reference>
<evidence type="ECO:0000313" key="5">
    <source>
        <dbReference type="EMBL" id="KAG5459943.1"/>
    </source>
</evidence>
<name>A0A8H7ZUL3_9FUNG</name>
<dbReference type="GO" id="GO:0097542">
    <property type="term" value="C:ciliary tip"/>
    <property type="evidence" value="ECO:0007669"/>
    <property type="project" value="TreeGrafter"/>
</dbReference>
<dbReference type="PANTHER" id="PTHR14881">
    <property type="entry name" value="LISH DOMAIN-CONTAINING PROTEIN ARMC9"/>
    <property type="match status" value="1"/>
</dbReference>
<evidence type="ECO:0000313" key="6">
    <source>
        <dbReference type="Proteomes" id="UP000673691"/>
    </source>
</evidence>
<dbReference type="GO" id="GO:0060271">
    <property type="term" value="P:cilium assembly"/>
    <property type="evidence" value="ECO:0007669"/>
    <property type="project" value="InterPro"/>
</dbReference>
<dbReference type="EMBL" id="JAEFCI010006027">
    <property type="protein sequence ID" value="KAG5459943.1"/>
    <property type="molecule type" value="Genomic_DNA"/>
</dbReference>
<feature type="domain" description="LisH" evidence="4">
    <location>
        <begin position="178"/>
        <end position="294"/>
    </location>
</feature>
<evidence type="ECO:0000256" key="2">
    <source>
        <dbReference type="ARBA" id="ARBA00022794"/>
    </source>
</evidence>
<dbReference type="Pfam" id="PF21050">
    <property type="entry name" value="ARMC9_ARM"/>
    <property type="match status" value="1"/>
</dbReference>
<feature type="non-terminal residue" evidence="5">
    <location>
        <position position="1"/>
    </location>
</feature>
<sequence length="576" mass="62716">CHKVTELVRRRHQSGGLRCGQARPGAVGRERGRFSVASSPDAGAAVAGITGRGQRATCHRGSVRQGRHFRHIEWRGAPGARARGSVGFASGGVSSVISALLESRYMPIREQAAKLASCVAGENVGRDYLLQGNAKIIKALANALVKEDHENSVREGLLCVLQKLSIRRSAQSAMNDFGLVPYLLAILVDTESASDATVAHASALLMNLCVRSAGRRQCLASDPSRALQVLSDLVEHENVQVKTYVNGTLYSILADHAAREAARAMGMGDMLRCLREVSEKQLVGQIDFVIQQLNSAFRVSAYDLRILYFNYLFFTVDYTALRLSYNFSSNFHSGQIEDATEELGDAASDDDQDADEEVNDEQDLDEVGATFFAIDVDIPGYETGGVSEDEVLEPPRPGEVTGAALLAARYHKNDAGKNVKARAAKSAEKTECGANGEPQMDGMVIRSAQGPFVAVIVHKFRVLCVRGSPNCGYQAAKRAQAAASNSNSDRQRRATQYAIRRKARLERKDPGWQASRDDLGAGRRFVNQPARVRQCDFVSALPDKMQLKILASFYEIVLTDSPPGWLPFVNGLPFRA</sequence>
<dbReference type="InterPro" id="IPR011989">
    <property type="entry name" value="ARM-like"/>
</dbReference>
<dbReference type="InterPro" id="IPR040369">
    <property type="entry name" value="ARMC9"/>
</dbReference>
<evidence type="ECO:0000259" key="4">
    <source>
        <dbReference type="Pfam" id="PF21050"/>
    </source>
</evidence>